<protein>
    <submittedName>
        <fullName evidence="1">Uncharacterized protein</fullName>
    </submittedName>
</protein>
<evidence type="ECO:0000313" key="1">
    <source>
        <dbReference type="EMBL" id="GBP47675.1"/>
    </source>
</evidence>
<dbReference type="Proteomes" id="UP000299102">
    <property type="component" value="Unassembled WGS sequence"/>
</dbReference>
<organism evidence="1 2">
    <name type="scientific">Eumeta variegata</name>
    <name type="common">Bagworm moth</name>
    <name type="synonym">Eumeta japonica</name>
    <dbReference type="NCBI Taxonomy" id="151549"/>
    <lineage>
        <taxon>Eukaryota</taxon>
        <taxon>Metazoa</taxon>
        <taxon>Ecdysozoa</taxon>
        <taxon>Arthropoda</taxon>
        <taxon>Hexapoda</taxon>
        <taxon>Insecta</taxon>
        <taxon>Pterygota</taxon>
        <taxon>Neoptera</taxon>
        <taxon>Endopterygota</taxon>
        <taxon>Lepidoptera</taxon>
        <taxon>Glossata</taxon>
        <taxon>Ditrysia</taxon>
        <taxon>Tineoidea</taxon>
        <taxon>Psychidae</taxon>
        <taxon>Oiketicinae</taxon>
        <taxon>Eumeta</taxon>
    </lineage>
</organism>
<comment type="caution">
    <text evidence="1">The sequence shown here is derived from an EMBL/GenBank/DDBJ whole genome shotgun (WGS) entry which is preliminary data.</text>
</comment>
<name>A0A4C1WC09_EUMVA</name>
<dbReference type="EMBL" id="BGZK01000507">
    <property type="protein sequence ID" value="GBP47675.1"/>
    <property type="molecule type" value="Genomic_DNA"/>
</dbReference>
<proteinExistence type="predicted"/>
<reference evidence="1 2" key="1">
    <citation type="journal article" date="2019" name="Commun. Biol.">
        <title>The bagworm genome reveals a unique fibroin gene that provides high tensile strength.</title>
        <authorList>
            <person name="Kono N."/>
            <person name="Nakamura H."/>
            <person name="Ohtoshi R."/>
            <person name="Tomita M."/>
            <person name="Numata K."/>
            <person name="Arakawa K."/>
        </authorList>
    </citation>
    <scope>NUCLEOTIDE SEQUENCE [LARGE SCALE GENOMIC DNA]</scope>
</reference>
<sequence>MQEGVVGVLPQRDIYIALATSRPVLKHLCVSLKEQLTSELHACALADPGVWKCRLTTRRESPLLERFRGKRGPSQNTEARESATRVTIACNSHADGVRITWPTTCRRRLTAHPFLVHTDTLSNRTNNSALNNYNEVTYPCLTLLCMSDQQHFTTVVTTVAGQLPPRTEASAEEFRSECLSLKEEHYGRTCLSGGVIKF</sequence>
<accession>A0A4C1WC09</accession>
<gene>
    <name evidence="1" type="ORF">EVAR_28077_1</name>
</gene>
<evidence type="ECO:0000313" key="2">
    <source>
        <dbReference type="Proteomes" id="UP000299102"/>
    </source>
</evidence>
<keyword evidence="2" id="KW-1185">Reference proteome</keyword>
<dbReference type="AlphaFoldDB" id="A0A4C1WC09"/>